<dbReference type="InterPro" id="IPR036291">
    <property type="entry name" value="NAD(P)-bd_dom_sf"/>
</dbReference>
<dbReference type="Proteomes" id="UP000654401">
    <property type="component" value="Unassembled WGS sequence"/>
</dbReference>
<evidence type="ECO:0000256" key="11">
    <source>
        <dbReference type="ARBA" id="ARBA00048731"/>
    </source>
</evidence>
<evidence type="ECO:0000259" key="13">
    <source>
        <dbReference type="PROSITE" id="PS51671"/>
    </source>
</evidence>
<dbReference type="Pfam" id="PF02826">
    <property type="entry name" value="2-Hacid_dh_C"/>
    <property type="match status" value="1"/>
</dbReference>
<evidence type="ECO:0000256" key="5">
    <source>
        <dbReference type="ARBA" id="ARBA00013143"/>
    </source>
</evidence>
<dbReference type="UniPathway" id="UPA00135">
    <property type="reaction ID" value="UER00196"/>
</dbReference>
<comment type="caution">
    <text evidence="14">The sequence shown here is derived from an EMBL/GenBank/DDBJ whole genome shotgun (WGS) entry which is preliminary data.</text>
</comment>
<dbReference type="EMBL" id="JACNFK010000014">
    <property type="protein sequence ID" value="MBC8518964.1"/>
    <property type="molecule type" value="Genomic_DNA"/>
</dbReference>
<dbReference type="EC" id="1.1.1.399" evidence="4"/>
<dbReference type="PROSITE" id="PS00065">
    <property type="entry name" value="D_2_HYDROXYACID_DH_1"/>
    <property type="match status" value="1"/>
</dbReference>
<dbReference type="InterPro" id="IPR029753">
    <property type="entry name" value="D-isomer_DH_CS"/>
</dbReference>
<comment type="similarity">
    <text evidence="3 12">Belongs to the D-isomer specific 2-hydroxyacid dehydrogenase family.</text>
</comment>
<reference evidence="14 15" key="1">
    <citation type="submission" date="2020-08" db="EMBL/GenBank/DDBJ databases">
        <title>Bridging the membrane lipid divide: bacteria of the FCB group superphylum have the potential to synthesize archaeal ether lipids.</title>
        <authorList>
            <person name="Villanueva L."/>
            <person name="Von Meijenfeldt F.A.B."/>
            <person name="Westbye A.B."/>
            <person name="Yadav S."/>
            <person name="Hopmans E.C."/>
            <person name="Dutilh B.E."/>
            <person name="Sinninghe Damste J.S."/>
        </authorList>
    </citation>
    <scope>NUCLEOTIDE SEQUENCE [LARGE SCALE GENOMIC DNA]</scope>
    <source>
        <strain evidence="14">NIOZ-UU100</strain>
    </source>
</reference>
<dbReference type="InterPro" id="IPR006139">
    <property type="entry name" value="D-isomer_2_OHA_DH_cat_dom"/>
</dbReference>
<evidence type="ECO:0000256" key="3">
    <source>
        <dbReference type="ARBA" id="ARBA00005854"/>
    </source>
</evidence>
<name>A0A8J6NWQ4_9GAMM</name>
<dbReference type="SUPFAM" id="SSF55021">
    <property type="entry name" value="ACT-like"/>
    <property type="match status" value="1"/>
</dbReference>
<organism evidence="14 15">
    <name type="scientific">Candidatus Thiopontia autotrophica</name>
    <dbReference type="NCBI Taxonomy" id="2841688"/>
    <lineage>
        <taxon>Bacteria</taxon>
        <taxon>Pseudomonadati</taxon>
        <taxon>Pseudomonadota</taxon>
        <taxon>Gammaproteobacteria</taxon>
        <taxon>Candidatus Thiopontia</taxon>
    </lineage>
</organism>
<evidence type="ECO:0000256" key="2">
    <source>
        <dbReference type="ARBA" id="ARBA00005216"/>
    </source>
</evidence>
<evidence type="ECO:0000256" key="12">
    <source>
        <dbReference type="RuleBase" id="RU003719"/>
    </source>
</evidence>
<accession>A0A8J6NWQ4</accession>
<evidence type="ECO:0000256" key="4">
    <source>
        <dbReference type="ARBA" id="ARBA00013001"/>
    </source>
</evidence>
<keyword evidence="8" id="KW-0520">NAD</keyword>
<dbReference type="GO" id="GO:0051287">
    <property type="term" value="F:NAD binding"/>
    <property type="evidence" value="ECO:0007669"/>
    <property type="project" value="InterPro"/>
</dbReference>
<proteinExistence type="inferred from homology"/>
<comment type="pathway">
    <text evidence="2">Amino-acid biosynthesis; L-serine biosynthesis; L-serine from 3-phospho-D-glycerate: step 1/3.</text>
</comment>
<dbReference type="Gene3D" id="3.30.70.260">
    <property type="match status" value="1"/>
</dbReference>
<keyword evidence="7 12" id="KW-0560">Oxidoreductase</keyword>
<evidence type="ECO:0000256" key="9">
    <source>
        <dbReference type="ARBA" id="ARBA00030455"/>
    </source>
</evidence>
<evidence type="ECO:0000313" key="15">
    <source>
        <dbReference type="Proteomes" id="UP000654401"/>
    </source>
</evidence>
<evidence type="ECO:0000256" key="7">
    <source>
        <dbReference type="ARBA" id="ARBA00023002"/>
    </source>
</evidence>
<comment type="catalytic activity">
    <reaction evidence="11">
        <text>(2R)-3-phosphoglycerate + NAD(+) = 3-phosphooxypyruvate + NADH + H(+)</text>
        <dbReference type="Rhea" id="RHEA:12641"/>
        <dbReference type="ChEBI" id="CHEBI:15378"/>
        <dbReference type="ChEBI" id="CHEBI:18110"/>
        <dbReference type="ChEBI" id="CHEBI:57540"/>
        <dbReference type="ChEBI" id="CHEBI:57945"/>
        <dbReference type="ChEBI" id="CHEBI:58272"/>
        <dbReference type="EC" id="1.1.1.95"/>
    </reaction>
</comment>
<sequence>MNKILTLNNISVAGLDRLPRDNYEVASEIQHPDAILLRSYKMHDMEIPETLKAVGRAGAGVNNIPVEKMTEHGIPVFNAPGANANAVKELVISSMLMASRNIAQAWNYAKNLEGDDASIAKNVEAGKKKYVGFELPGRTLGVIGLGAIGVQIANAAISLGMKVIGYDPSVTIQSAWNLSSEAVRAHSVDELLTEADFITFHVPLIDATKNMINEDRLKIMKDGVVIMNFARGGIVDDAAVLEALDSGKVYAYINDFPTNENKDHPRVVCLPHLGASTAEAEDNCAIMVADQVKDYLENGNITNSVNFPEMKMPRAGSARIAVANSNVPNMVGQITSLLADAGINIVDMMNKSRDEIAYNLLDVDGDMDDVEEKIRAIEGVLSVRII</sequence>
<dbReference type="CDD" id="cd12174">
    <property type="entry name" value="PGDH_like_3"/>
    <property type="match status" value="1"/>
</dbReference>
<dbReference type="PROSITE" id="PS00670">
    <property type="entry name" value="D_2_HYDROXYACID_DH_2"/>
    <property type="match status" value="1"/>
</dbReference>
<dbReference type="Gene3D" id="3.40.50.720">
    <property type="entry name" value="NAD(P)-binding Rossmann-like Domain"/>
    <property type="match status" value="2"/>
</dbReference>
<dbReference type="PANTHER" id="PTHR42938:SF47">
    <property type="entry name" value="HYDROXYPYRUVATE REDUCTASE"/>
    <property type="match status" value="1"/>
</dbReference>
<dbReference type="InterPro" id="IPR006140">
    <property type="entry name" value="D-isomer_DH_NAD-bd"/>
</dbReference>
<dbReference type="InterPro" id="IPR002912">
    <property type="entry name" value="ACT_dom"/>
</dbReference>
<evidence type="ECO:0000313" key="14">
    <source>
        <dbReference type="EMBL" id="MBC8518964.1"/>
    </source>
</evidence>
<dbReference type="InterPro" id="IPR029752">
    <property type="entry name" value="D-isomer_DH_CS1"/>
</dbReference>
<comment type="catalytic activity">
    <reaction evidence="10">
        <text>(R)-2-hydroxyglutarate + NAD(+) = 2-oxoglutarate + NADH + H(+)</text>
        <dbReference type="Rhea" id="RHEA:49612"/>
        <dbReference type="ChEBI" id="CHEBI:15378"/>
        <dbReference type="ChEBI" id="CHEBI:15801"/>
        <dbReference type="ChEBI" id="CHEBI:16810"/>
        <dbReference type="ChEBI" id="CHEBI:57540"/>
        <dbReference type="ChEBI" id="CHEBI:57945"/>
        <dbReference type="EC" id="1.1.1.399"/>
    </reaction>
</comment>
<dbReference type="SUPFAM" id="SSF51735">
    <property type="entry name" value="NAD(P)-binding Rossmann-fold domains"/>
    <property type="match status" value="1"/>
</dbReference>
<evidence type="ECO:0000256" key="6">
    <source>
        <dbReference type="ARBA" id="ARBA00021582"/>
    </source>
</evidence>
<dbReference type="InterPro" id="IPR045865">
    <property type="entry name" value="ACT-like_dom_sf"/>
</dbReference>
<dbReference type="PROSITE" id="PS00671">
    <property type="entry name" value="D_2_HYDROXYACID_DH_3"/>
    <property type="match status" value="1"/>
</dbReference>
<dbReference type="AlphaFoldDB" id="A0A8J6NWQ4"/>
<evidence type="ECO:0000256" key="1">
    <source>
        <dbReference type="ARBA" id="ARBA00003800"/>
    </source>
</evidence>
<dbReference type="GO" id="GO:0004617">
    <property type="term" value="F:phosphoglycerate dehydrogenase activity"/>
    <property type="evidence" value="ECO:0007669"/>
    <property type="project" value="UniProtKB-EC"/>
</dbReference>
<dbReference type="PANTHER" id="PTHR42938">
    <property type="entry name" value="FORMATE DEHYDROGENASE 1"/>
    <property type="match status" value="1"/>
</dbReference>
<dbReference type="PROSITE" id="PS51671">
    <property type="entry name" value="ACT"/>
    <property type="match status" value="1"/>
</dbReference>
<feature type="domain" description="ACT" evidence="13">
    <location>
        <begin position="319"/>
        <end position="386"/>
    </location>
</feature>
<gene>
    <name evidence="14" type="ORF">H8D24_00960</name>
</gene>
<evidence type="ECO:0000256" key="10">
    <source>
        <dbReference type="ARBA" id="ARBA00048126"/>
    </source>
</evidence>
<dbReference type="SUPFAM" id="SSF52283">
    <property type="entry name" value="Formate/glycerate dehydrogenase catalytic domain-like"/>
    <property type="match status" value="1"/>
</dbReference>
<evidence type="ECO:0000256" key="8">
    <source>
        <dbReference type="ARBA" id="ARBA00023027"/>
    </source>
</evidence>
<dbReference type="Pfam" id="PF00389">
    <property type="entry name" value="2-Hacid_dh"/>
    <property type="match status" value="1"/>
</dbReference>
<dbReference type="EC" id="1.1.1.95" evidence="5"/>
<dbReference type="CDD" id="cd04901">
    <property type="entry name" value="ACT_3PGDH"/>
    <property type="match status" value="1"/>
</dbReference>
<protein>
    <recommendedName>
        <fullName evidence="6">D-3-phosphoglycerate dehydrogenase</fullName>
        <ecNumber evidence="4">1.1.1.399</ecNumber>
        <ecNumber evidence="5">1.1.1.95</ecNumber>
    </recommendedName>
    <alternativeName>
        <fullName evidence="9">2-oxoglutarate reductase</fullName>
    </alternativeName>
</protein>
<comment type="function">
    <text evidence="1">Catalyzes the reversible oxidation of 3-phospho-D-glycerate to 3-phosphonooxypyruvate, the first step of the phosphorylated L-serine biosynthesis pathway. Also catalyzes the reversible oxidation of 2-hydroxyglutarate to 2-oxoglutarate.</text>
</comment>